<feature type="transmembrane region" description="Helical" evidence="6">
    <location>
        <begin position="185"/>
        <end position="203"/>
    </location>
</feature>
<evidence type="ECO:0000256" key="3">
    <source>
        <dbReference type="ARBA" id="ARBA00022692"/>
    </source>
</evidence>
<feature type="transmembrane region" description="Helical" evidence="6">
    <location>
        <begin position="224"/>
        <end position="248"/>
    </location>
</feature>
<feature type="transmembrane region" description="Helical" evidence="6">
    <location>
        <begin position="40"/>
        <end position="60"/>
    </location>
</feature>
<keyword evidence="8" id="KW-1185">Reference proteome</keyword>
<dbReference type="InterPro" id="IPR002293">
    <property type="entry name" value="AA/rel_permease1"/>
</dbReference>
<keyword evidence="5 6" id="KW-0472">Membrane</keyword>
<feature type="transmembrane region" description="Helical" evidence="6">
    <location>
        <begin position="348"/>
        <end position="371"/>
    </location>
</feature>
<feature type="transmembrane region" description="Helical" evidence="6">
    <location>
        <begin position="123"/>
        <end position="140"/>
    </location>
</feature>
<dbReference type="InterPro" id="IPR050367">
    <property type="entry name" value="APC_superfamily"/>
</dbReference>
<accession>A0ABN5H3F5</accession>
<evidence type="ECO:0000313" key="7">
    <source>
        <dbReference type="EMBL" id="AUW95260.1"/>
    </source>
</evidence>
<evidence type="ECO:0008006" key="9">
    <source>
        <dbReference type="Google" id="ProtNLM"/>
    </source>
</evidence>
<dbReference type="Pfam" id="PF13520">
    <property type="entry name" value="AA_permease_2"/>
    <property type="match status" value="1"/>
</dbReference>
<dbReference type="Proteomes" id="UP000325292">
    <property type="component" value="Chromosome"/>
</dbReference>
<keyword evidence="4 6" id="KW-1133">Transmembrane helix</keyword>
<feature type="transmembrane region" description="Helical" evidence="6">
    <location>
        <begin position="272"/>
        <end position="297"/>
    </location>
</feature>
<evidence type="ECO:0000256" key="2">
    <source>
        <dbReference type="ARBA" id="ARBA00022475"/>
    </source>
</evidence>
<evidence type="ECO:0000256" key="6">
    <source>
        <dbReference type="SAM" id="Phobius"/>
    </source>
</evidence>
<protein>
    <recommendedName>
        <fullName evidence="9">Amino acid permease</fullName>
    </recommendedName>
</protein>
<dbReference type="PANTHER" id="PTHR42770">
    <property type="entry name" value="AMINO ACID TRANSPORTER-RELATED"/>
    <property type="match status" value="1"/>
</dbReference>
<sequence>MEHPRELARRLTWVHGSALAIGAVLGSGILVLPATTAQQAGPAAIVAWIIMSVLAFPLSLTLGQLAAQHPHAGGIVEYVRLAWGNSASRLTAWLFLGTIPIGVPIIAILGADYTATTLALPTWTIPLIAALMLAGSLGLHAAGVEVASWMQIAVLAIIGALIVIAILFAAPHIHPRAFHPFVPHGWLPVGQATVSVFWCFVGWEMVGHLAEEFLNPRKDLQRTFLVAPSVVGLLYVALAFVTIGIHAYGRTELPIPFSQLLATGFGQSGPVLAGWTALVITIVSIHGNIGGFSRMVFSQARAGVFPRFLSHVHRIRRIPTAALWALALDFAVVLTIDTMVHINLPHLILLPSTVFLVLYTVAMISAVKLFAHVSKKKFVLMAGLAAIVCVALLPFSGWALLYPLSLITAGWFVSVKRRPARNVE</sequence>
<evidence type="ECO:0000256" key="4">
    <source>
        <dbReference type="ARBA" id="ARBA00022989"/>
    </source>
</evidence>
<feature type="transmembrane region" description="Helical" evidence="6">
    <location>
        <begin position="378"/>
        <end position="401"/>
    </location>
</feature>
<keyword evidence="3 6" id="KW-0812">Transmembrane</keyword>
<gene>
    <name evidence="7" type="ORF">BXT84_15925</name>
</gene>
<feature type="transmembrane region" description="Helical" evidence="6">
    <location>
        <begin position="12"/>
        <end position="34"/>
    </location>
</feature>
<reference evidence="7 8" key="1">
    <citation type="journal article" date="2019" name="Sci. Rep.">
        <title>Sulfobacillus thermotolerans: new insights into resistance and metabolic capacities of acidophilic chemolithotrophs.</title>
        <authorList>
            <person name="Panyushkina A.E."/>
            <person name="Babenko V.V."/>
            <person name="Nikitina A.S."/>
            <person name="Selezneva O.V."/>
            <person name="Tsaplina I.A."/>
            <person name="Letarova M.A."/>
            <person name="Kostryukova E.S."/>
            <person name="Letarov A.V."/>
        </authorList>
    </citation>
    <scope>NUCLEOTIDE SEQUENCE [LARGE SCALE GENOMIC DNA]</scope>
    <source>
        <strain evidence="7 8">Kr1</strain>
    </source>
</reference>
<keyword evidence="2" id="KW-1003">Cell membrane</keyword>
<dbReference type="Gene3D" id="1.20.1740.10">
    <property type="entry name" value="Amino acid/polyamine transporter I"/>
    <property type="match status" value="1"/>
</dbReference>
<evidence type="ECO:0000256" key="5">
    <source>
        <dbReference type="ARBA" id="ARBA00023136"/>
    </source>
</evidence>
<dbReference type="PIRSF" id="PIRSF006060">
    <property type="entry name" value="AA_transporter"/>
    <property type="match status" value="1"/>
</dbReference>
<dbReference type="RefSeq" id="WP_103374235.1">
    <property type="nucleotide sequence ID" value="NZ_CP133983.1"/>
</dbReference>
<dbReference type="EMBL" id="CP019454">
    <property type="protein sequence ID" value="AUW95260.1"/>
    <property type="molecule type" value="Genomic_DNA"/>
</dbReference>
<evidence type="ECO:0000313" key="8">
    <source>
        <dbReference type="Proteomes" id="UP000325292"/>
    </source>
</evidence>
<comment type="subcellular location">
    <subcellularLocation>
        <location evidence="1">Cell membrane</location>
        <topology evidence="1">Multi-pass membrane protein</topology>
    </subcellularLocation>
</comment>
<organism evidence="7 8">
    <name type="scientific">Sulfobacillus thermotolerans</name>
    <dbReference type="NCBI Taxonomy" id="338644"/>
    <lineage>
        <taxon>Bacteria</taxon>
        <taxon>Bacillati</taxon>
        <taxon>Bacillota</taxon>
        <taxon>Clostridia</taxon>
        <taxon>Eubacteriales</taxon>
        <taxon>Clostridiales Family XVII. Incertae Sedis</taxon>
        <taxon>Sulfobacillus</taxon>
    </lineage>
</organism>
<feature type="transmembrane region" description="Helical" evidence="6">
    <location>
        <begin position="152"/>
        <end position="173"/>
    </location>
</feature>
<name>A0ABN5H3F5_9FIRM</name>
<evidence type="ECO:0000256" key="1">
    <source>
        <dbReference type="ARBA" id="ARBA00004651"/>
    </source>
</evidence>
<feature type="transmembrane region" description="Helical" evidence="6">
    <location>
        <begin position="318"/>
        <end position="336"/>
    </location>
</feature>
<feature type="transmembrane region" description="Helical" evidence="6">
    <location>
        <begin position="90"/>
        <end position="111"/>
    </location>
</feature>
<proteinExistence type="predicted"/>
<dbReference type="PANTHER" id="PTHR42770:SF13">
    <property type="entry name" value="L-METHIONINE_BRANCHED-CHAIN AMINO ACID EXPORTER YJEH"/>
    <property type="match status" value="1"/>
</dbReference>